<dbReference type="InterPro" id="IPR052713">
    <property type="entry name" value="FeoA"/>
</dbReference>
<organism evidence="3 4">
    <name type="scientific">Vagococcus fluvialis bH819</name>
    <dbReference type="NCBI Taxonomy" id="1255619"/>
    <lineage>
        <taxon>Bacteria</taxon>
        <taxon>Bacillati</taxon>
        <taxon>Bacillota</taxon>
        <taxon>Bacilli</taxon>
        <taxon>Lactobacillales</taxon>
        <taxon>Enterococcaceae</taxon>
        <taxon>Vagococcus</taxon>
    </lineage>
</organism>
<accession>A0A1X6WPC9</accession>
<evidence type="ECO:0000313" key="4">
    <source>
        <dbReference type="Proteomes" id="UP000195918"/>
    </source>
</evidence>
<evidence type="ECO:0000313" key="3">
    <source>
        <dbReference type="EMBL" id="SLM86118.1"/>
    </source>
</evidence>
<gene>
    <name evidence="3" type="ORF">FM121_08520</name>
</gene>
<feature type="domain" description="Ferrous iron transporter FeoA-like" evidence="2">
    <location>
        <begin position="2"/>
        <end position="73"/>
    </location>
</feature>
<reference evidence="4" key="1">
    <citation type="submission" date="2017-02" db="EMBL/GenBank/DDBJ databases">
        <authorList>
            <person name="Dridi B."/>
        </authorList>
    </citation>
    <scope>NUCLEOTIDE SEQUENCE [LARGE SCALE GENOMIC DNA]</scope>
    <source>
        <strain evidence="4">bH819</strain>
    </source>
</reference>
<dbReference type="PANTHER" id="PTHR42954:SF2">
    <property type="entry name" value="FE(2+) TRANSPORT PROTEIN A"/>
    <property type="match status" value="1"/>
</dbReference>
<sequence>MKNLMDCQINQVYRFEQFKGEKEYERHLVNLGLVKGVDLYVVSKEKGQPVILVFKETRIGLDEMIAKGIYIVEKENDNEKIMKSLDNLVINEIGIITKILGTGPLKRHLMDMGLTRGTKVQITKYAPLGDPIEIKVRNYELTLRKKEAEMILIESELD</sequence>
<dbReference type="InterPro" id="IPR038157">
    <property type="entry name" value="FeoA_core_dom"/>
</dbReference>
<dbReference type="InterPro" id="IPR008988">
    <property type="entry name" value="Transcriptional_repressor_C"/>
</dbReference>
<feature type="domain" description="Ferrous iron transporter FeoA-like" evidence="2">
    <location>
        <begin position="83"/>
        <end position="155"/>
    </location>
</feature>
<dbReference type="GO" id="GO:0046914">
    <property type="term" value="F:transition metal ion binding"/>
    <property type="evidence" value="ECO:0007669"/>
    <property type="project" value="InterPro"/>
</dbReference>
<dbReference type="AlphaFoldDB" id="A0A1X6WPC9"/>
<name>A0A1X6WPC9_9ENTE</name>
<protein>
    <submittedName>
        <fullName evidence="3">Ferrous iron transport protein A</fullName>
    </submittedName>
</protein>
<evidence type="ECO:0000256" key="1">
    <source>
        <dbReference type="ARBA" id="ARBA00023004"/>
    </source>
</evidence>
<dbReference type="InterPro" id="IPR007167">
    <property type="entry name" value="Fe-transptr_FeoA-like"/>
</dbReference>
<dbReference type="Proteomes" id="UP000195918">
    <property type="component" value="Unassembled WGS sequence"/>
</dbReference>
<proteinExistence type="predicted"/>
<dbReference type="PANTHER" id="PTHR42954">
    <property type="entry name" value="FE(2+) TRANSPORT PROTEIN A"/>
    <property type="match status" value="1"/>
</dbReference>
<dbReference type="SUPFAM" id="SSF50037">
    <property type="entry name" value="C-terminal domain of transcriptional repressors"/>
    <property type="match status" value="2"/>
</dbReference>
<dbReference type="RefSeq" id="WP_086951752.1">
    <property type="nucleotide sequence ID" value="NZ_FWFD01000013.1"/>
</dbReference>
<dbReference type="Gene3D" id="2.30.30.90">
    <property type="match status" value="2"/>
</dbReference>
<keyword evidence="4" id="KW-1185">Reference proteome</keyword>
<dbReference type="SMART" id="SM00899">
    <property type="entry name" value="FeoA"/>
    <property type="match status" value="2"/>
</dbReference>
<dbReference type="Pfam" id="PF04023">
    <property type="entry name" value="FeoA"/>
    <property type="match status" value="2"/>
</dbReference>
<evidence type="ECO:0000259" key="2">
    <source>
        <dbReference type="SMART" id="SM00899"/>
    </source>
</evidence>
<dbReference type="EMBL" id="FWFD01000013">
    <property type="protein sequence ID" value="SLM86118.1"/>
    <property type="molecule type" value="Genomic_DNA"/>
</dbReference>
<dbReference type="OrthoDB" id="9811076at2"/>
<keyword evidence="1" id="KW-0408">Iron</keyword>